<evidence type="ECO:0000313" key="1">
    <source>
        <dbReference type="EMBL" id="KKN24217.1"/>
    </source>
</evidence>
<reference evidence="1" key="1">
    <citation type="journal article" date="2015" name="Nature">
        <title>Complex archaea that bridge the gap between prokaryotes and eukaryotes.</title>
        <authorList>
            <person name="Spang A."/>
            <person name="Saw J.H."/>
            <person name="Jorgensen S.L."/>
            <person name="Zaremba-Niedzwiedzka K."/>
            <person name="Martijn J."/>
            <person name="Lind A.E."/>
            <person name="van Eijk R."/>
            <person name="Schleper C."/>
            <person name="Guy L."/>
            <person name="Ettema T.J."/>
        </authorList>
    </citation>
    <scope>NUCLEOTIDE SEQUENCE</scope>
</reference>
<protein>
    <submittedName>
        <fullName evidence="1">Uncharacterized protein</fullName>
    </submittedName>
</protein>
<dbReference type="AlphaFoldDB" id="A0A0F9PIA4"/>
<comment type="caution">
    <text evidence="1">The sequence shown here is derived from an EMBL/GenBank/DDBJ whole genome shotgun (WGS) entry which is preliminary data.</text>
</comment>
<gene>
    <name evidence="1" type="ORF">LCGC14_0897040</name>
</gene>
<sequence>MKTKYLMILVLFFGVVGLASAQIT</sequence>
<organism evidence="1">
    <name type="scientific">marine sediment metagenome</name>
    <dbReference type="NCBI Taxonomy" id="412755"/>
    <lineage>
        <taxon>unclassified sequences</taxon>
        <taxon>metagenomes</taxon>
        <taxon>ecological metagenomes</taxon>
    </lineage>
</organism>
<proteinExistence type="predicted"/>
<dbReference type="EMBL" id="LAZR01002900">
    <property type="protein sequence ID" value="KKN24217.1"/>
    <property type="molecule type" value="Genomic_DNA"/>
</dbReference>
<name>A0A0F9PIA4_9ZZZZ</name>
<feature type="non-terminal residue" evidence="1">
    <location>
        <position position="24"/>
    </location>
</feature>
<accession>A0A0F9PIA4</accession>